<dbReference type="Pfam" id="PF00975">
    <property type="entry name" value="Thioesterase"/>
    <property type="match status" value="1"/>
</dbReference>
<evidence type="ECO:0000256" key="1">
    <source>
        <dbReference type="ARBA" id="ARBA00007169"/>
    </source>
</evidence>
<evidence type="ECO:0000313" key="4">
    <source>
        <dbReference type="Proteomes" id="UP001486207"/>
    </source>
</evidence>
<protein>
    <submittedName>
        <fullName evidence="3">Alpha/beta fold hydrolase</fullName>
    </submittedName>
</protein>
<dbReference type="GO" id="GO:0016787">
    <property type="term" value="F:hydrolase activity"/>
    <property type="evidence" value="ECO:0007669"/>
    <property type="project" value="UniProtKB-KW"/>
</dbReference>
<feature type="domain" description="Thioesterase" evidence="2">
    <location>
        <begin position="23"/>
        <end position="238"/>
    </location>
</feature>
<sequence>MTALVSADWLRPFPVPASDAPARLFCLPYAGGSCAAYRDWLRLRGRVPDPRVEVIAVRLPGRGSRVREPAVEEVGALARELVEVMAPHLDRPYGIYGHSMGGIIGLALAEEIARTPGLRQPETLFTGAAVTPDAVRPQPEWRGTDAELTEWLRRTGGTPASVLSSPALLSVLLPALRADLALVASSRGRPLTRLAVPVRGFAGADDRLTPARVMGGWAARTSAGFTLSEVPGGHFFLPVSGPLVLDTIARALCDT</sequence>
<keyword evidence="4" id="KW-1185">Reference proteome</keyword>
<reference evidence="3 4" key="1">
    <citation type="submission" date="2024-06" db="EMBL/GenBank/DDBJ databases">
        <title>The Natural Products Discovery Center: Release of the First 8490 Sequenced Strains for Exploring Actinobacteria Biosynthetic Diversity.</title>
        <authorList>
            <person name="Kalkreuter E."/>
            <person name="Kautsar S.A."/>
            <person name="Yang D."/>
            <person name="Bader C.D."/>
            <person name="Teijaro C.N."/>
            <person name="Fluegel L."/>
            <person name="Davis C.M."/>
            <person name="Simpson J.R."/>
            <person name="Lauterbach L."/>
            <person name="Steele A.D."/>
            <person name="Gui C."/>
            <person name="Meng S."/>
            <person name="Li G."/>
            <person name="Viehrig K."/>
            <person name="Ye F."/>
            <person name="Su P."/>
            <person name="Kiefer A.F."/>
            <person name="Nichols A."/>
            <person name="Cepeda A.J."/>
            <person name="Yan W."/>
            <person name="Fan B."/>
            <person name="Jiang Y."/>
            <person name="Adhikari A."/>
            <person name="Zheng C.-J."/>
            <person name="Schuster L."/>
            <person name="Cowan T.M."/>
            <person name="Smanski M.J."/>
            <person name="Chevrette M.G."/>
            <person name="De Carvalho L.P.S."/>
            <person name="Shen B."/>
        </authorList>
    </citation>
    <scope>NUCLEOTIDE SEQUENCE [LARGE SCALE GENOMIC DNA]</scope>
    <source>
        <strain evidence="3 4">NPDC000155</strain>
    </source>
</reference>
<organism evidence="3 4">
    <name type="scientific">Streptomyces lanatus</name>
    <dbReference type="NCBI Taxonomy" id="66900"/>
    <lineage>
        <taxon>Bacteria</taxon>
        <taxon>Bacillati</taxon>
        <taxon>Actinomycetota</taxon>
        <taxon>Actinomycetes</taxon>
        <taxon>Kitasatosporales</taxon>
        <taxon>Streptomycetaceae</taxon>
        <taxon>Streptomyces</taxon>
    </lineage>
</organism>
<dbReference type="EMBL" id="JBEPFB010000020">
    <property type="protein sequence ID" value="MER7377903.1"/>
    <property type="molecule type" value="Genomic_DNA"/>
</dbReference>
<comment type="caution">
    <text evidence="3">The sequence shown here is derived from an EMBL/GenBank/DDBJ whole genome shotgun (WGS) entry which is preliminary data.</text>
</comment>
<evidence type="ECO:0000313" key="3">
    <source>
        <dbReference type="EMBL" id="MER7377903.1"/>
    </source>
</evidence>
<dbReference type="Gene3D" id="3.40.50.1820">
    <property type="entry name" value="alpha/beta hydrolase"/>
    <property type="match status" value="1"/>
</dbReference>
<dbReference type="InterPro" id="IPR029058">
    <property type="entry name" value="AB_hydrolase_fold"/>
</dbReference>
<accession>A0ABV1Y227</accession>
<keyword evidence="3" id="KW-0378">Hydrolase</keyword>
<dbReference type="InterPro" id="IPR001031">
    <property type="entry name" value="Thioesterase"/>
</dbReference>
<dbReference type="PANTHER" id="PTHR11487:SF0">
    <property type="entry name" value="S-ACYL FATTY ACID SYNTHASE THIOESTERASE, MEDIUM CHAIN"/>
    <property type="match status" value="1"/>
</dbReference>
<proteinExistence type="inferred from homology"/>
<dbReference type="InterPro" id="IPR012223">
    <property type="entry name" value="TEII"/>
</dbReference>
<evidence type="ECO:0000259" key="2">
    <source>
        <dbReference type="Pfam" id="PF00975"/>
    </source>
</evidence>
<name>A0ABV1Y227_9ACTN</name>
<comment type="similarity">
    <text evidence="1">Belongs to the thioesterase family.</text>
</comment>
<dbReference type="PANTHER" id="PTHR11487">
    <property type="entry name" value="THIOESTERASE"/>
    <property type="match status" value="1"/>
</dbReference>
<dbReference type="RefSeq" id="WP_190073654.1">
    <property type="nucleotide sequence ID" value="NZ_BNBM01000015.1"/>
</dbReference>
<gene>
    <name evidence="3" type="ORF">ABT384_35325</name>
</gene>
<dbReference type="SUPFAM" id="SSF53474">
    <property type="entry name" value="alpha/beta-Hydrolases"/>
    <property type="match status" value="1"/>
</dbReference>
<dbReference type="Proteomes" id="UP001486207">
    <property type="component" value="Unassembled WGS sequence"/>
</dbReference>